<name>A0A8S5P571_9CAUD</name>
<accession>A0A8S5P571</accession>
<protein>
    <submittedName>
        <fullName evidence="1">Uncharacterized protein</fullName>
    </submittedName>
</protein>
<proteinExistence type="predicted"/>
<dbReference type="EMBL" id="BK015331">
    <property type="protein sequence ID" value="DAE01784.1"/>
    <property type="molecule type" value="Genomic_DNA"/>
</dbReference>
<organism evidence="1">
    <name type="scientific">Siphoviridae sp. ctQkH10</name>
    <dbReference type="NCBI Taxonomy" id="2825494"/>
    <lineage>
        <taxon>Viruses</taxon>
        <taxon>Duplodnaviria</taxon>
        <taxon>Heunggongvirae</taxon>
        <taxon>Uroviricota</taxon>
        <taxon>Caudoviricetes</taxon>
    </lineage>
</organism>
<sequence>MQITTTSGFTCEIDPDVLNNALLMDALADLKSGNRLEYSTVSLLILGKDIRAKLYDHLTNEAGRVPLEDVDRELTEILQALGTPAKN</sequence>
<reference evidence="1" key="1">
    <citation type="journal article" date="2021" name="Proc. Natl. Acad. Sci. U.S.A.">
        <title>A Catalog of Tens of Thousands of Viruses from Human Metagenomes Reveals Hidden Associations with Chronic Diseases.</title>
        <authorList>
            <person name="Tisza M.J."/>
            <person name="Buck C.B."/>
        </authorList>
    </citation>
    <scope>NUCLEOTIDE SEQUENCE</scope>
    <source>
        <strain evidence="1">CtQkH10</strain>
    </source>
</reference>
<evidence type="ECO:0000313" key="1">
    <source>
        <dbReference type="EMBL" id="DAE01784.1"/>
    </source>
</evidence>